<dbReference type="InterPro" id="IPR046781">
    <property type="entry name" value="Phage_ORF5"/>
</dbReference>
<name>A0AAU8AWX7_9VIRU</name>
<dbReference type="EMBL" id="PP511421">
    <property type="protein sequence ID" value="XCD04086.1"/>
    <property type="molecule type" value="Genomic_DNA"/>
</dbReference>
<evidence type="ECO:0000313" key="1">
    <source>
        <dbReference type="EMBL" id="XCD04086.1"/>
    </source>
</evidence>
<protein>
    <submittedName>
        <fullName evidence="1">Nonstructural protein</fullName>
    </submittedName>
</protein>
<proteinExistence type="predicted"/>
<dbReference type="Pfam" id="PF20577">
    <property type="entry name" value="Phage_ORF5"/>
    <property type="match status" value="1"/>
</dbReference>
<accession>A0AAU8AWX7</accession>
<organism evidence="1">
    <name type="scientific">Dulem virus 150</name>
    <dbReference type="NCBI Taxonomy" id="3145627"/>
    <lineage>
        <taxon>Viruses</taxon>
        <taxon>Monodnaviria</taxon>
        <taxon>Sangervirae</taxon>
        <taxon>Phixviricota</taxon>
        <taxon>Malgrandaviricetes</taxon>
        <taxon>Petitvirales</taxon>
        <taxon>Microviridae</taxon>
        <taxon>Microvirus</taxon>
    </lineage>
</organism>
<reference evidence="1" key="1">
    <citation type="submission" date="2024-03" db="EMBL/GenBank/DDBJ databases">
        <title>Diverse circular DNA viruses in blood, oral, and fecal samples of captive lemurs.</title>
        <authorList>
            <person name="Paietta E.N."/>
            <person name="Kraberger S."/>
            <person name="Lund M.C."/>
            <person name="Custer J.M."/>
            <person name="Vargas K.M."/>
            <person name="Ehmke E.E."/>
            <person name="Yoder A.D."/>
            <person name="Varsani A."/>
        </authorList>
    </citation>
    <scope>NUCLEOTIDE SEQUENCE</scope>
    <source>
        <strain evidence="1">Duke_21_84</strain>
    </source>
</reference>
<sequence>MENNKNENKNRANITEMYAIYDKKSDSFGFPFPSDSKGTAVRQVAIDTEDPKNPLNKFAEDFDLYLISEYDKKTGTLAHYERPVFVMGLLDIVNKK</sequence>